<dbReference type="PANTHER" id="PTHR47567:SF1">
    <property type="entry name" value="NAD-DEPENDENT EPIMERASE_DEHYDRATASE DOMAIN-CONTAINING PROTEIN"/>
    <property type="match status" value="1"/>
</dbReference>
<dbReference type="AlphaFoldDB" id="A0A5K1HHY8"/>
<dbReference type="InterPro" id="IPR023395">
    <property type="entry name" value="MCP_dom_sf"/>
</dbReference>
<dbReference type="Gene3D" id="1.50.40.10">
    <property type="entry name" value="Mitochondrial carrier domain"/>
    <property type="match status" value="1"/>
</dbReference>
<evidence type="ECO:0000256" key="3">
    <source>
        <dbReference type="ARBA" id="ARBA00023136"/>
    </source>
</evidence>
<dbReference type="EMBL" id="LR722059">
    <property type="protein sequence ID" value="VVW87282.1"/>
    <property type="molecule type" value="Genomic_DNA"/>
</dbReference>
<dbReference type="Pfam" id="PF00153">
    <property type="entry name" value="Mito_carr"/>
    <property type="match status" value="1"/>
</dbReference>
<evidence type="ECO:0000313" key="4">
    <source>
        <dbReference type="EMBL" id="VVW87282.1"/>
    </source>
</evidence>
<protein>
    <submittedName>
        <fullName evidence="4">Uncharacterized protein</fullName>
    </submittedName>
</protein>
<accession>A0A5K1HHY8</accession>
<organism evidence="4">
    <name type="scientific">Nymphaea colorata</name>
    <name type="common">pocket water lily</name>
    <dbReference type="NCBI Taxonomy" id="210225"/>
    <lineage>
        <taxon>Eukaryota</taxon>
        <taxon>Viridiplantae</taxon>
        <taxon>Streptophyta</taxon>
        <taxon>Embryophyta</taxon>
        <taxon>Tracheophyta</taxon>
        <taxon>Spermatophyta</taxon>
        <taxon>Magnoliopsida</taxon>
        <taxon>Nymphaeales</taxon>
        <taxon>Nymphaeaceae</taxon>
        <taxon>Nymphaea</taxon>
    </lineage>
</organism>
<dbReference type="PANTHER" id="PTHR47567">
    <property type="entry name" value="MITOCHONDRIAL SUBSTRATE/SOLUTE CARRIER"/>
    <property type="match status" value="1"/>
</dbReference>
<dbReference type="GO" id="GO:0016020">
    <property type="term" value="C:membrane"/>
    <property type="evidence" value="ECO:0007669"/>
    <property type="project" value="UniProtKB-SubCell"/>
</dbReference>
<evidence type="ECO:0000256" key="1">
    <source>
        <dbReference type="ARBA" id="ARBA00004141"/>
    </source>
</evidence>
<name>A0A5K1HHY8_9MAGN</name>
<gene>
    <name evidence="4" type="ORF">NYM_LOCUS29760</name>
</gene>
<dbReference type="SUPFAM" id="SSF103506">
    <property type="entry name" value="Mitochondrial carrier"/>
    <property type="match status" value="1"/>
</dbReference>
<dbReference type="InterPro" id="IPR018108">
    <property type="entry name" value="MCP_transmembrane"/>
</dbReference>
<comment type="subcellular location">
    <subcellularLocation>
        <location evidence="1">Membrane</location>
        <topology evidence="1">Multi-pass membrane protein</topology>
    </subcellularLocation>
</comment>
<keyword evidence="3" id="KW-0472">Membrane</keyword>
<reference evidence="4" key="1">
    <citation type="submission" date="2019-09" db="EMBL/GenBank/DDBJ databases">
        <authorList>
            <person name="Zhang L."/>
        </authorList>
    </citation>
    <scope>NUCLEOTIDE SEQUENCE</scope>
</reference>
<evidence type="ECO:0000256" key="2">
    <source>
        <dbReference type="ARBA" id="ARBA00022692"/>
    </source>
</evidence>
<keyword evidence="2" id="KW-0812">Transmembrane</keyword>
<sequence length="108" mass="11629">MASTTSNPRPEGEKEVKLTVSEIIIKAAKAGFAGASAMAIQVFSLMWMRTTMNYQFKNGGGFLSTVRALYAEGGIIRFYRGIVPALIIGPISRFGDTAANMLATTTFK</sequence>
<proteinExistence type="predicted"/>